<dbReference type="Gene3D" id="4.10.810.10">
    <property type="entry name" value="Virus Scaffolding Protein, Chain A"/>
    <property type="match status" value="1"/>
</dbReference>
<evidence type="ECO:0000313" key="2">
    <source>
        <dbReference type="EMBL" id="RHW34351.1"/>
    </source>
</evidence>
<comment type="caution">
    <text evidence="2">The sequence shown here is derived from an EMBL/GenBank/DDBJ whole genome shotgun (WGS) entry which is preliminary data.</text>
</comment>
<protein>
    <recommendedName>
        <fullName evidence="1">IDEAL domain-containing protein</fullName>
    </recommendedName>
</protein>
<dbReference type="Proteomes" id="UP000285456">
    <property type="component" value="Unassembled WGS sequence"/>
</dbReference>
<dbReference type="AlphaFoldDB" id="A0A417YLS7"/>
<feature type="domain" description="IDEAL" evidence="1">
    <location>
        <begin position="35"/>
        <end position="71"/>
    </location>
</feature>
<dbReference type="SMART" id="SM00914">
    <property type="entry name" value="IDEAL"/>
    <property type="match status" value="1"/>
</dbReference>
<name>A0A417YLS7_9BACI</name>
<gene>
    <name evidence="2" type="ORF">D1B32_04075</name>
</gene>
<dbReference type="InterPro" id="IPR027393">
    <property type="entry name" value="Virus_scaffolding_prot_C"/>
</dbReference>
<organism evidence="2 3">
    <name type="scientific">Oceanobacillus profundus</name>
    <dbReference type="NCBI Taxonomy" id="372463"/>
    <lineage>
        <taxon>Bacteria</taxon>
        <taxon>Bacillati</taxon>
        <taxon>Bacillota</taxon>
        <taxon>Bacilli</taxon>
        <taxon>Bacillales</taxon>
        <taxon>Bacillaceae</taxon>
        <taxon>Oceanobacillus</taxon>
    </lineage>
</organism>
<sequence length="77" mass="9640">MKKEKIVYRFYRYEGEKLQAKREIPYELRLFSRLILDELCFNWNKNRLEEDINSSIEKGNKEEFLKASESYRHFIWE</sequence>
<proteinExistence type="predicted"/>
<keyword evidence="3" id="KW-1185">Reference proteome</keyword>
<dbReference type="EMBL" id="QWEH01000002">
    <property type="protein sequence ID" value="RHW34351.1"/>
    <property type="molecule type" value="Genomic_DNA"/>
</dbReference>
<accession>A0A417YLS7</accession>
<reference evidence="2 3" key="1">
    <citation type="journal article" date="2007" name="Int. J. Syst. Evol. Microbiol.">
        <title>Oceanobacillus profundus sp. nov., isolated from a deep-sea sediment core.</title>
        <authorList>
            <person name="Kim Y.G."/>
            <person name="Choi D.H."/>
            <person name="Hyun S."/>
            <person name="Cho B.C."/>
        </authorList>
    </citation>
    <scope>NUCLEOTIDE SEQUENCE [LARGE SCALE GENOMIC DNA]</scope>
    <source>
        <strain evidence="2 3">DSM 18246</strain>
    </source>
</reference>
<dbReference type="OrthoDB" id="2691639at2"/>
<evidence type="ECO:0000313" key="3">
    <source>
        <dbReference type="Proteomes" id="UP000285456"/>
    </source>
</evidence>
<evidence type="ECO:0000259" key="1">
    <source>
        <dbReference type="SMART" id="SM00914"/>
    </source>
</evidence>
<dbReference type="RefSeq" id="WP_118888695.1">
    <property type="nucleotide sequence ID" value="NZ_JAUOPF010000010.1"/>
</dbReference>
<dbReference type="Pfam" id="PF08858">
    <property type="entry name" value="IDEAL"/>
    <property type="match status" value="1"/>
</dbReference>
<dbReference type="InterPro" id="IPR014957">
    <property type="entry name" value="IDEAL_dom"/>
</dbReference>